<dbReference type="Proteomes" id="UP000420707">
    <property type="component" value="Unassembled WGS sequence"/>
</dbReference>
<sequence length="657" mass="77191">MVNSIDRKAVTELMKGYYFYIPSYQRGYRWTSIQVVQLLSDLLCYASSTFNKRIQGINEGEYYCLQPVVARKITDKEVLKKFLPKDAKKDAEAWEIIDGQQRLTTLYILYKYLITKCNISAESLKEDEIELYHLTYATRKGSSVFLANIGNNDDECNDNIDFFHMSQAYETIDKWIRSIDEYELTGAKSLCQRYNLSTKVSDILNIFRSLLNAEKDKYSMYGSVQVLWYELADDKDAIKEFREINTGKIYLTDAELIKALFLRTQNLESQEHIQMQRALEWENIENTLQNDAFWCFLNAKGIDMPNRIDFIFNLRYKMETLSVLNQDDDNLDGKVDTLLRDCETKLATNNFVFNYFYDKFDGKSNVELIQALTTEWDEILNIFHTIEDWYEDVITYNLIGMLSQYQGNLLPKCYYHFNHMDENESRGEFKDWLKQKICDQTQNITVEQGHIDLSFGDSRIFNLLLLLNVHHLNKQAEGLESQSELSSIYKFPFDVLTKQGWDIEHIDSFTTNGLKEISNKKEWISIALEDLSMNEEERSFINELYEEGELDKAIEKIREIAKEWTDAPEEVKNNIGNLTLLDSGTNRSYGNSLFVVKRRKIIERMKAGIYVPVTTTYVFMKLFDENGTNRSRWGEEDMNKYQAYICDELKDYLNIKK</sequence>
<dbReference type="EMBL" id="VZCR01000006">
    <property type="protein sequence ID" value="MQN30486.1"/>
    <property type="molecule type" value="Genomic_DNA"/>
</dbReference>
<feature type="domain" description="GmrSD restriction endonucleases C-terminal" evidence="2">
    <location>
        <begin position="562"/>
        <end position="642"/>
    </location>
</feature>
<dbReference type="Pfam" id="PF07510">
    <property type="entry name" value="GmrSD_C"/>
    <property type="match status" value="1"/>
</dbReference>
<dbReference type="InterPro" id="IPR011089">
    <property type="entry name" value="GmrSD_C"/>
</dbReference>
<feature type="domain" description="GmrSD restriction endonucleases N-terminal" evidence="1">
    <location>
        <begin position="12"/>
        <end position="262"/>
    </location>
</feature>
<protein>
    <submittedName>
        <fullName evidence="3">DUF262 domain-containing protein</fullName>
    </submittedName>
</protein>
<dbReference type="RefSeq" id="WP_153086665.1">
    <property type="nucleotide sequence ID" value="NZ_VZAM01000090.1"/>
</dbReference>
<evidence type="ECO:0000313" key="4">
    <source>
        <dbReference type="Proteomes" id="UP000420707"/>
    </source>
</evidence>
<organism evidence="3 4">
    <name type="scientific">Segatella copri</name>
    <dbReference type="NCBI Taxonomy" id="165179"/>
    <lineage>
        <taxon>Bacteria</taxon>
        <taxon>Pseudomonadati</taxon>
        <taxon>Bacteroidota</taxon>
        <taxon>Bacteroidia</taxon>
        <taxon>Bacteroidales</taxon>
        <taxon>Prevotellaceae</taxon>
        <taxon>Segatella</taxon>
    </lineage>
</organism>
<dbReference type="InterPro" id="IPR004919">
    <property type="entry name" value="GmrSD_N"/>
</dbReference>
<dbReference type="PANTHER" id="PTHR35149:SF1">
    <property type="entry name" value="DUF5655 DOMAIN-CONTAINING PROTEIN"/>
    <property type="match status" value="1"/>
</dbReference>
<evidence type="ECO:0000313" key="3">
    <source>
        <dbReference type="EMBL" id="MQN30486.1"/>
    </source>
</evidence>
<gene>
    <name evidence="3" type="ORF">F7D90_00655</name>
</gene>
<evidence type="ECO:0000259" key="1">
    <source>
        <dbReference type="Pfam" id="PF03235"/>
    </source>
</evidence>
<comment type="caution">
    <text evidence="3">The sequence shown here is derived from an EMBL/GenBank/DDBJ whole genome shotgun (WGS) entry which is preliminary data.</text>
</comment>
<name>A0AAW9TA31_9BACT</name>
<proteinExistence type="predicted"/>
<evidence type="ECO:0000259" key="2">
    <source>
        <dbReference type="Pfam" id="PF07510"/>
    </source>
</evidence>
<dbReference type="AlphaFoldDB" id="A0AAW9TA31"/>
<dbReference type="Pfam" id="PF03235">
    <property type="entry name" value="GmrSD_N"/>
    <property type="match status" value="1"/>
</dbReference>
<dbReference type="PANTHER" id="PTHR35149">
    <property type="entry name" value="SLL5132 PROTEIN"/>
    <property type="match status" value="1"/>
</dbReference>
<accession>A0AAW9TA31</accession>
<reference evidence="4" key="1">
    <citation type="submission" date="2019-09" db="EMBL/GenBank/DDBJ databases">
        <title>Distinct polysaccharide growth profiles of human intestinal Prevotella copri isolates.</title>
        <authorList>
            <person name="Fehlner-Peach H."/>
            <person name="Magnabosco C."/>
            <person name="Raghavan V."/>
            <person name="Scher J.U."/>
            <person name="Tett A."/>
            <person name="Cox L.M."/>
            <person name="Gottsegen C."/>
            <person name="Watters A."/>
            <person name="Wiltshire- Gordon J.D."/>
            <person name="Segata N."/>
            <person name="Bonneau R."/>
            <person name="Littman D.R."/>
        </authorList>
    </citation>
    <scope>NUCLEOTIDE SEQUENCE [LARGE SCALE GENOMIC DNA]</scope>
    <source>
        <strain evidence="4">iAP146</strain>
    </source>
</reference>